<gene>
    <name evidence="2" type="ORF">NA2_13842</name>
</gene>
<evidence type="ECO:0000313" key="3">
    <source>
        <dbReference type="Proteomes" id="UP000006786"/>
    </source>
</evidence>
<sequence length="90" mass="9718">MKTPVLNTDSDISSDPRIDAFLSPDEDASIVDSLFSVLEGPSATDAKDVLERVMFARLQARIAHRMRQSIQGPREANAGGNDRSSSRSAA</sequence>
<dbReference type="RefSeq" id="WP_008597606.1">
    <property type="nucleotide sequence ID" value="NZ_AMRM01000015.1"/>
</dbReference>
<organism evidence="2 3">
    <name type="scientific">Nitratireductor pacificus pht-3B</name>
    <dbReference type="NCBI Taxonomy" id="391937"/>
    <lineage>
        <taxon>Bacteria</taxon>
        <taxon>Pseudomonadati</taxon>
        <taxon>Pseudomonadota</taxon>
        <taxon>Alphaproteobacteria</taxon>
        <taxon>Hyphomicrobiales</taxon>
        <taxon>Phyllobacteriaceae</taxon>
        <taxon>Nitratireductor</taxon>
    </lineage>
</organism>
<protein>
    <submittedName>
        <fullName evidence="2">Uncharacterized protein</fullName>
    </submittedName>
</protein>
<feature type="region of interest" description="Disordered" evidence="1">
    <location>
        <begin position="66"/>
        <end position="90"/>
    </location>
</feature>
<dbReference type="Proteomes" id="UP000006786">
    <property type="component" value="Unassembled WGS sequence"/>
</dbReference>
<dbReference type="EMBL" id="AMRM01000015">
    <property type="protein sequence ID" value="EKF18238.1"/>
    <property type="molecule type" value="Genomic_DNA"/>
</dbReference>
<name>K2N1Z4_9HYPH</name>
<evidence type="ECO:0000313" key="2">
    <source>
        <dbReference type="EMBL" id="EKF18238.1"/>
    </source>
</evidence>
<accession>K2N1Z4</accession>
<keyword evidence="3" id="KW-1185">Reference proteome</keyword>
<comment type="caution">
    <text evidence="2">The sequence shown here is derived from an EMBL/GenBank/DDBJ whole genome shotgun (WGS) entry which is preliminary data.</text>
</comment>
<reference evidence="2 3" key="1">
    <citation type="journal article" date="2012" name="J. Bacteriol.">
        <title>Genome Sequence of Nitratireductor pacificus Type Strain pht-3B.</title>
        <authorList>
            <person name="Lai Q."/>
            <person name="Li G."/>
            <person name="Shao Z."/>
        </authorList>
    </citation>
    <scope>NUCLEOTIDE SEQUENCE [LARGE SCALE GENOMIC DNA]</scope>
    <source>
        <strain evidence="3">pht-3B</strain>
    </source>
</reference>
<dbReference type="PATRIC" id="fig|391937.3.peg.2841"/>
<dbReference type="AlphaFoldDB" id="K2N1Z4"/>
<evidence type="ECO:0000256" key="1">
    <source>
        <dbReference type="SAM" id="MobiDB-lite"/>
    </source>
</evidence>
<dbReference type="OrthoDB" id="8116188at2"/>
<proteinExistence type="predicted"/>